<evidence type="ECO:0000313" key="1">
    <source>
        <dbReference type="EMBL" id="EEO27670.1"/>
    </source>
</evidence>
<name>C3X384_9BURK</name>
<keyword evidence="2" id="KW-1185">Reference proteome</keyword>
<sequence length="142" mass="16530">MAKMVAPQIKVESWFYLVPKPIDGFPETAYPRFYKVVERDEDSVGMREFSAMAERLETTETNEYAFSPIETRYHTFDKDISTYALEPSGVIKVESGTMQPYNRNKKIIVDVPIQRWKPKNPYLKDGVPPKRNTIFCPVVMKE</sequence>
<comment type="caution">
    <text evidence="1">The sequence shown here is derived from an EMBL/GenBank/DDBJ whole genome shotgun (WGS) entry which is preliminary data.</text>
</comment>
<accession>C3X384</accession>
<reference evidence="1" key="1">
    <citation type="submission" date="2011-10" db="EMBL/GenBank/DDBJ databases">
        <title>The Genome Sequence of Oxalobacter formigenes HOxBLS.</title>
        <authorList>
            <consortium name="The Broad Institute Genome Sequencing Platform"/>
            <person name="Earl A."/>
            <person name="Ward D."/>
            <person name="Feldgarden M."/>
            <person name="Gevers D."/>
            <person name="Allison M.J."/>
            <person name="Humphrey S."/>
            <person name="Young S.K."/>
            <person name="Zeng Q."/>
            <person name="Gargeya S."/>
            <person name="Fitzgerald M."/>
            <person name="Haas B."/>
            <person name="Abouelleil A."/>
            <person name="Alvarado L."/>
            <person name="Arachchi H.M."/>
            <person name="Berlin A."/>
            <person name="Brown A."/>
            <person name="Chapman S.B."/>
            <person name="Chen Z."/>
            <person name="Dunbar C."/>
            <person name="Freedman E."/>
            <person name="Gearin G."/>
            <person name="Goldberg J."/>
            <person name="Griggs A."/>
            <person name="Gujja S."/>
            <person name="Heiman D."/>
            <person name="Howarth C."/>
            <person name="Larson L."/>
            <person name="Lui A."/>
            <person name="MacDonald P.J.P."/>
            <person name="Montmayeur A."/>
            <person name="Murphy C."/>
            <person name="Neiman D."/>
            <person name="Pearson M."/>
            <person name="Priest M."/>
            <person name="Roberts A."/>
            <person name="Saif S."/>
            <person name="Shea T."/>
            <person name="Shenoy N."/>
            <person name="Sisk P."/>
            <person name="Stolte C."/>
            <person name="Sykes S."/>
            <person name="Wortman J."/>
            <person name="Nusbaum C."/>
            <person name="Birren B."/>
        </authorList>
    </citation>
    <scope>NUCLEOTIDE SEQUENCE [LARGE SCALE GENOMIC DNA]</scope>
    <source>
        <strain evidence="1">HOxBLS</strain>
    </source>
</reference>
<dbReference type="Proteomes" id="UP000003973">
    <property type="component" value="Unassembled WGS sequence"/>
</dbReference>
<organism evidence="1 2">
    <name type="scientific">Oxalobacter paraformigenes</name>
    <dbReference type="NCBI Taxonomy" id="556268"/>
    <lineage>
        <taxon>Bacteria</taxon>
        <taxon>Pseudomonadati</taxon>
        <taxon>Pseudomonadota</taxon>
        <taxon>Betaproteobacteria</taxon>
        <taxon>Burkholderiales</taxon>
        <taxon>Oxalobacteraceae</taxon>
        <taxon>Oxalobacter</taxon>
    </lineage>
</organism>
<dbReference type="AlphaFoldDB" id="C3X384"/>
<dbReference type="HOGENOM" id="CLU_1813885_0_0_4"/>
<evidence type="ECO:0000313" key="2">
    <source>
        <dbReference type="Proteomes" id="UP000003973"/>
    </source>
</evidence>
<dbReference type="RefSeq" id="WP_005876827.1">
    <property type="nucleotide sequence ID" value="NZ_CABMNL010000001.1"/>
</dbReference>
<dbReference type="EMBL" id="ACDP02000023">
    <property type="protein sequence ID" value="EEO27670.1"/>
    <property type="molecule type" value="Genomic_DNA"/>
</dbReference>
<protein>
    <submittedName>
        <fullName evidence="1">Uncharacterized protein</fullName>
    </submittedName>
</protein>
<proteinExistence type="predicted"/>
<gene>
    <name evidence="1" type="ORF">OFAG_00823</name>
</gene>